<dbReference type="PROSITE" id="PS00022">
    <property type="entry name" value="EGF_1"/>
    <property type="match status" value="1"/>
</dbReference>
<evidence type="ECO:0000313" key="2">
    <source>
        <dbReference type="EMBL" id="CAJ1933930.1"/>
    </source>
</evidence>
<accession>A0AAD2CIE0</accession>
<gene>
    <name evidence="2" type="ORF">CYCCA115_LOCUS3525</name>
</gene>
<keyword evidence="3" id="KW-1185">Reference proteome</keyword>
<dbReference type="AlphaFoldDB" id="A0AAD2CIE0"/>
<dbReference type="InterPro" id="IPR000742">
    <property type="entry name" value="EGF"/>
</dbReference>
<sequence length="555" mass="61861">MNGMDNPLQECGRAVFETSREEVCGRIEGLAEGSLEILPVDDLLHNRDFFDATTARPIYYSKTPNTRTNATDLVFFTGHRWVLTDSNQLFGLNTTRAGITTVDVLQDFFYRDQVRFQSTRQIGEWVSLVSERVEISSDEGSPLGLLWFYPRYEESPLIDFPAADIARPVTAPFPCGFCDDDSNPCLYEGKCNTDTGFCNCTHGASGALCQDKPLANGICNVYFNTAEFGYDEGDCCLGTCIGPTCGEDDLPSPFNRQWSVFFSLEVHDTFENRQIPFGILPESEPDFISLPFWFEHCIDPRMAKVTLEVSPLAETIGYADFIPVTVRCDGILYFQTPLLGFETDEASFRQELNLPYGSVCTFDFPMETAYAAFFKNISVIAGDTNEPFMFQYNSRCSFELRIPDSQCGWETLISESIAIRSDLDASCSSDVSGNPSLSVVEFEGLGSGPTLNRICARNPEHLLERYAIRKLLDITPGGVRVTSEQHICDGVWNIDDFQIDCDEHEYVVGLTVGNAVTNSLPSELKFLRRLESFVLNTSPNGIEMLPSEIGSLSLS</sequence>
<proteinExistence type="predicted"/>
<organism evidence="2 3">
    <name type="scientific">Cylindrotheca closterium</name>
    <dbReference type="NCBI Taxonomy" id="2856"/>
    <lineage>
        <taxon>Eukaryota</taxon>
        <taxon>Sar</taxon>
        <taxon>Stramenopiles</taxon>
        <taxon>Ochrophyta</taxon>
        <taxon>Bacillariophyta</taxon>
        <taxon>Bacillariophyceae</taxon>
        <taxon>Bacillariophycidae</taxon>
        <taxon>Bacillariales</taxon>
        <taxon>Bacillariaceae</taxon>
        <taxon>Cylindrotheca</taxon>
    </lineage>
</organism>
<protein>
    <recommendedName>
        <fullName evidence="1">EGF-like domain-containing protein</fullName>
    </recommendedName>
</protein>
<reference evidence="2" key="1">
    <citation type="submission" date="2023-08" db="EMBL/GenBank/DDBJ databases">
        <authorList>
            <person name="Audoor S."/>
            <person name="Bilcke G."/>
        </authorList>
    </citation>
    <scope>NUCLEOTIDE SEQUENCE</scope>
</reference>
<evidence type="ECO:0000259" key="1">
    <source>
        <dbReference type="PROSITE" id="PS00022"/>
    </source>
</evidence>
<dbReference type="Proteomes" id="UP001295423">
    <property type="component" value="Unassembled WGS sequence"/>
</dbReference>
<evidence type="ECO:0000313" key="3">
    <source>
        <dbReference type="Proteomes" id="UP001295423"/>
    </source>
</evidence>
<feature type="domain" description="EGF-like" evidence="1">
    <location>
        <begin position="198"/>
        <end position="209"/>
    </location>
</feature>
<comment type="caution">
    <text evidence="2">The sequence shown here is derived from an EMBL/GenBank/DDBJ whole genome shotgun (WGS) entry which is preliminary data.</text>
</comment>
<name>A0AAD2CIE0_9STRA</name>
<dbReference type="EMBL" id="CAKOGP040000313">
    <property type="protein sequence ID" value="CAJ1933930.1"/>
    <property type="molecule type" value="Genomic_DNA"/>
</dbReference>